<protein>
    <recommendedName>
        <fullName evidence="1">MRN complex-interacting protein N-terminal domain-containing protein</fullName>
    </recommendedName>
</protein>
<evidence type="ECO:0000259" key="1">
    <source>
        <dbReference type="Pfam" id="PF15749"/>
    </source>
</evidence>
<organism evidence="2 3">
    <name type="scientific">Chrysodeixis includens</name>
    <name type="common">Soybean looper</name>
    <name type="synonym">Pseudoplusia includens</name>
    <dbReference type="NCBI Taxonomy" id="689277"/>
    <lineage>
        <taxon>Eukaryota</taxon>
        <taxon>Metazoa</taxon>
        <taxon>Ecdysozoa</taxon>
        <taxon>Arthropoda</taxon>
        <taxon>Hexapoda</taxon>
        <taxon>Insecta</taxon>
        <taxon>Pterygota</taxon>
        <taxon>Neoptera</taxon>
        <taxon>Endopterygota</taxon>
        <taxon>Lepidoptera</taxon>
        <taxon>Glossata</taxon>
        <taxon>Ditrysia</taxon>
        <taxon>Noctuoidea</taxon>
        <taxon>Noctuidae</taxon>
        <taxon>Plusiinae</taxon>
        <taxon>Chrysodeixis</taxon>
    </lineage>
</organism>
<dbReference type="GO" id="GO:0007095">
    <property type="term" value="P:mitotic G2 DNA damage checkpoint signaling"/>
    <property type="evidence" value="ECO:0007669"/>
    <property type="project" value="TreeGrafter"/>
</dbReference>
<dbReference type="OrthoDB" id="5960226at2759"/>
<keyword evidence="3" id="KW-1185">Reference proteome</keyword>
<dbReference type="InterPro" id="IPR032739">
    <property type="entry name" value="MRNIP"/>
</dbReference>
<gene>
    <name evidence="2" type="ORF">CINC_LOCUS9369</name>
</gene>
<feature type="domain" description="MRN complex-interacting protein N-terminal" evidence="1">
    <location>
        <begin position="7"/>
        <end position="83"/>
    </location>
</feature>
<evidence type="ECO:0000313" key="3">
    <source>
        <dbReference type="Proteomes" id="UP001154114"/>
    </source>
</evidence>
<sequence length="276" mass="31730">MPQIFQVLRCYKCLVFQVHQTKKSNKWECKLCGEKQSVKRHYGLGTAKDCRLHVQKLNGMRGEIDELKCELNDEENIETEYVARYIPDTSNKVTVSKWSNYVEPAESNQTLTDKTNDDGMYLGDSEVVLELPKKRKRLNANILKKNTNFKTARHSDEHQEVQISHEVCDIPHTFTVFSKKQNTEITQTENSNNNNIPRSCLLAKDEVKLKNVSKKKFTPPAVNKNSKWAQFTGNNEDIVNENEDTSVAPSANIVMSQNDLIFSLCEDDDWDNILNI</sequence>
<dbReference type="GO" id="GO:0005634">
    <property type="term" value="C:nucleus"/>
    <property type="evidence" value="ECO:0007669"/>
    <property type="project" value="TreeGrafter"/>
</dbReference>
<accession>A0A9P0BYP4</accession>
<dbReference type="EMBL" id="LR824006">
    <property type="protein sequence ID" value="CAH0600426.1"/>
    <property type="molecule type" value="Genomic_DNA"/>
</dbReference>
<dbReference type="PANTHER" id="PTHR15863:SF2">
    <property type="entry name" value="MRN COMPLEX-INTERACTING PROTEIN"/>
    <property type="match status" value="1"/>
</dbReference>
<dbReference type="Pfam" id="PF15749">
    <property type="entry name" value="MRNIP"/>
    <property type="match status" value="1"/>
</dbReference>
<evidence type="ECO:0000313" key="2">
    <source>
        <dbReference type="EMBL" id="CAH0600426.1"/>
    </source>
</evidence>
<proteinExistence type="predicted"/>
<dbReference type="InterPro" id="IPR049472">
    <property type="entry name" value="MRNIP_N"/>
</dbReference>
<dbReference type="Proteomes" id="UP001154114">
    <property type="component" value="Chromosome 3"/>
</dbReference>
<dbReference type="AlphaFoldDB" id="A0A9P0BYP4"/>
<name>A0A9P0BYP4_CHRIL</name>
<dbReference type="GO" id="GO:0003682">
    <property type="term" value="F:chromatin binding"/>
    <property type="evidence" value="ECO:0007669"/>
    <property type="project" value="TreeGrafter"/>
</dbReference>
<dbReference type="PANTHER" id="PTHR15863">
    <property type="entry name" value="MRN COMPLEX-INTERACTING PROTEIN"/>
    <property type="match status" value="1"/>
</dbReference>
<reference evidence="2" key="1">
    <citation type="submission" date="2021-12" db="EMBL/GenBank/DDBJ databases">
        <authorList>
            <person name="King R."/>
        </authorList>
    </citation>
    <scope>NUCLEOTIDE SEQUENCE</scope>
</reference>